<dbReference type="InterPro" id="IPR000055">
    <property type="entry name" value="Restrct_endonuc_typeI_TRD"/>
</dbReference>
<dbReference type="REBASE" id="284189">
    <property type="entry name" value="S1.Cca81ORF12460P"/>
</dbReference>
<evidence type="ECO:0000256" key="3">
    <source>
        <dbReference type="ARBA" id="ARBA00023125"/>
    </source>
</evidence>
<name>A0A3G8XLE6_9FLAO</name>
<keyword evidence="6" id="KW-1185">Reference proteome</keyword>
<dbReference type="RefSeq" id="WP_125025585.1">
    <property type="nucleotide sequence ID" value="NZ_CP034159.1"/>
</dbReference>
<keyword evidence="5" id="KW-0378">Hydrolase</keyword>
<dbReference type="GO" id="GO:0003677">
    <property type="term" value="F:DNA binding"/>
    <property type="evidence" value="ECO:0007669"/>
    <property type="project" value="UniProtKB-KW"/>
</dbReference>
<dbReference type="OrthoDB" id="2234796at2"/>
<evidence type="ECO:0000259" key="4">
    <source>
        <dbReference type="Pfam" id="PF01420"/>
    </source>
</evidence>
<feature type="domain" description="Type I restriction modification DNA specificity" evidence="4">
    <location>
        <begin position="187"/>
        <end position="366"/>
    </location>
</feature>
<dbReference type="SUPFAM" id="SSF116734">
    <property type="entry name" value="DNA methylase specificity domain"/>
    <property type="match status" value="2"/>
</dbReference>
<dbReference type="KEGG" id="ccas:EIB73_12465"/>
<accession>A0A3G8XLE6</accession>
<dbReference type="InterPro" id="IPR052021">
    <property type="entry name" value="Type-I_RS_S_subunit"/>
</dbReference>
<feature type="domain" description="Type I restriction modification DNA specificity" evidence="4">
    <location>
        <begin position="13"/>
        <end position="168"/>
    </location>
</feature>
<keyword evidence="5" id="KW-0255">Endonuclease</keyword>
<dbReference type="Pfam" id="PF01420">
    <property type="entry name" value="Methylase_S"/>
    <property type="match status" value="2"/>
</dbReference>
<dbReference type="CDD" id="cd17291">
    <property type="entry name" value="RMtype1_S_MgeORF438P-TRD-CR_like"/>
    <property type="match status" value="1"/>
</dbReference>
<gene>
    <name evidence="5" type="ORF">EIB73_12465</name>
</gene>
<evidence type="ECO:0000313" key="5">
    <source>
        <dbReference type="EMBL" id="AZI33949.1"/>
    </source>
</evidence>
<dbReference type="Proteomes" id="UP000270185">
    <property type="component" value="Chromosome"/>
</dbReference>
<protein>
    <submittedName>
        <fullName evidence="5">Restriction endonuclease subunit S</fullName>
    </submittedName>
</protein>
<organism evidence="5 6">
    <name type="scientific">Kaistella carnis</name>
    <dbReference type="NCBI Taxonomy" id="1241979"/>
    <lineage>
        <taxon>Bacteria</taxon>
        <taxon>Pseudomonadati</taxon>
        <taxon>Bacteroidota</taxon>
        <taxon>Flavobacteriia</taxon>
        <taxon>Flavobacteriales</taxon>
        <taxon>Weeksellaceae</taxon>
        <taxon>Chryseobacterium group</taxon>
        <taxon>Kaistella</taxon>
    </lineage>
</organism>
<dbReference type="PANTHER" id="PTHR30408">
    <property type="entry name" value="TYPE-1 RESTRICTION ENZYME ECOKI SPECIFICITY PROTEIN"/>
    <property type="match status" value="1"/>
</dbReference>
<dbReference type="GO" id="GO:0004519">
    <property type="term" value="F:endonuclease activity"/>
    <property type="evidence" value="ECO:0007669"/>
    <property type="project" value="UniProtKB-KW"/>
</dbReference>
<comment type="similarity">
    <text evidence="1">Belongs to the type-I restriction system S methylase family.</text>
</comment>
<keyword evidence="3" id="KW-0238">DNA-binding</keyword>
<evidence type="ECO:0000313" key="6">
    <source>
        <dbReference type="Proteomes" id="UP000270185"/>
    </source>
</evidence>
<dbReference type="Gene3D" id="3.90.220.20">
    <property type="entry name" value="DNA methylase specificity domains"/>
    <property type="match status" value="2"/>
</dbReference>
<dbReference type="GO" id="GO:0009307">
    <property type="term" value="P:DNA restriction-modification system"/>
    <property type="evidence" value="ECO:0007669"/>
    <property type="project" value="UniProtKB-KW"/>
</dbReference>
<evidence type="ECO:0000256" key="1">
    <source>
        <dbReference type="ARBA" id="ARBA00010923"/>
    </source>
</evidence>
<evidence type="ECO:0000256" key="2">
    <source>
        <dbReference type="ARBA" id="ARBA00022747"/>
    </source>
</evidence>
<proteinExistence type="inferred from homology"/>
<sequence>MSRIDELIEKLCPDGVEHFELEDCAKIVRGNRVTKSQLKPDKQYPVISGGVKPLGYFDEYNREENTITIAQYGSAGYIDWQKERFWANDVCYSVYPLESVLNKYLFYVIINQQDLIYSLKTNAIPAHLPQNLLGKIKIPVPPLAIQEKIVEILDQFTQLETELETELEARKAQYQFYRNQFLAFENKEVVWKSLGEIGTFTRGKRFVRTDMIENGFPCLHYGEMYTHYNVFATESKSFISPELAKRLRVANPGDVVIVAAGETIEDIGKGTAWLGESDIVTHDACFSFKSPLNPKYVSYFLRTRLFHDQIKRHISSGKISSINAKGLATAKIPVPPMEEQNRIVKILDQFDDLVNNISSGLPAEIKARRQQYEYYRAKLLTFKVMENH</sequence>
<keyword evidence="5" id="KW-0540">Nuclease</keyword>
<keyword evidence="2" id="KW-0680">Restriction system</keyword>
<dbReference type="AlphaFoldDB" id="A0A3G8XLE6"/>
<dbReference type="CDD" id="cd17268">
    <property type="entry name" value="RMtype1_S_Ara36733I_TRD1-CR1_like"/>
    <property type="match status" value="1"/>
</dbReference>
<dbReference type="PANTHER" id="PTHR30408:SF12">
    <property type="entry name" value="TYPE I RESTRICTION ENZYME MJAVIII SPECIFICITY SUBUNIT"/>
    <property type="match status" value="1"/>
</dbReference>
<dbReference type="EMBL" id="CP034159">
    <property type="protein sequence ID" value="AZI33949.1"/>
    <property type="molecule type" value="Genomic_DNA"/>
</dbReference>
<reference evidence="6" key="1">
    <citation type="submission" date="2018-11" db="EMBL/GenBank/DDBJ databases">
        <title>Proposal to divide the Flavobacteriaceae and reorganize its genera based on Amino Acid Identity values calculated from whole genome sequences.</title>
        <authorList>
            <person name="Nicholson A.C."/>
            <person name="Gulvik C.A."/>
            <person name="Whitney A.M."/>
            <person name="Humrighouse B.W."/>
            <person name="Bell M."/>
            <person name="Holmes B."/>
            <person name="Steigerwalt A.G."/>
            <person name="Villarma A."/>
            <person name="Sheth M."/>
            <person name="Batra D."/>
            <person name="Pryor J."/>
            <person name="Bernardet J.-F."/>
            <person name="Hugo C."/>
            <person name="Kampfer P."/>
            <person name="Newman J.D."/>
            <person name="McQuiston J.R."/>
        </authorList>
    </citation>
    <scope>NUCLEOTIDE SEQUENCE [LARGE SCALE GENOMIC DNA]</scope>
    <source>
        <strain evidence="6">G0081</strain>
    </source>
</reference>
<dbReference type="InterPro" id="IPR044946">
    <property type="entry name" value="Restrct_endonuc_typeI_TRD_sf"/>
</dbReference>